<reference evidence="2 3" key="1">
    <citation type="submission" date="2016-02" db="EMBL/GenBank/DDBJ databases">
        <title>Complete Genome of H5569, the type strain of the newly described species Haematospirillium jordaniae.</title>
        <authorList>
            <person name="Nicholson A.C."/>
            <person name="Humrighouse B.W."/>
            <person name="Loparov V."/>
            <person name="McQuiston J.R."/>
        </authorList>
    </citation>
    <scope>NUCLEOTIDE SEQUENCE [LARGE SCALE GENOMIC DNA]</scope>
    <source>
        <strain evidence="2 3">H5569</strain>
    </source>
</reference>
<dbReference type="PANTHER" id="PTHR43318">
    <property type="entry name" value="UDP-N-ACETYLGLUCOSAMINE 4,6-DEHYDRATASE"/>
    <property type="match status" value="1"/>
</dbReference>
<name>A0A143DD92_9PROT</name>
<sequence>MIRCILTKAALPVLSLSRTAKRFVVLTIDVGLCVFCVWLALGIRLGSFVVLSGPALWASFLAVATALPVFVAFGLYRAIFRYAGWQALMAVTFATAVFGLVYTTIIAVIGIPGIPRTVGILVPVLVLLCVGASRAMARLWLGGLYQDQMRRAALPRSLIYGAGATGRRLAVAMVNSQDRCVIGFLDDDDRLHGHRLDGLPLYSPDDLPSLVATLDIREVILALSSISRDRRNQILARLLKAGVAVRTVPEDPSHPAIVVDLDVDDVLMQEATGPNHILLSRYVSGRVVLVTGAGGVIGSELCRQLMRLEPQTILLVDHSEYALAPLYQSLLYVADETSVRLIPLLASVCDEDRMHEIMATWKPDIIYHAAAYKNDALVEHNPVEAIKVNTLGVLTVASAALEHGVPNCVLVSTDQAMCPTTIMGASKRLAEMILQSLAGENGVACFSSVRFGVVFEPSDAILPRMYRQIREGGPVLISHPQDVRCFMRVEEAACLIIQAAALSRGGEIFRLDMGQPVLLGDLARRMIAFSGLTVREDQNPDGTISIDATVPDPTVNPVGRFDSSIRTSHPRILMDHEPDVPVWSSLQDKLDAFSLALAVNDVGVGRRMLEQMVPSYQPGQEIVDWILLEQEAEADVLEGH</sequence>
<dbReference type="Pfam" id="PF02719">
    <property type="entry name" value="Polysacc_synt_2"/>
    <property type="match status" value="1"/>
</dbReference>
<protein>
    <submittedName>
        <fullName evidence="2">Capsular biosynthesis protein</fullName>
    </submittedName>
</protein>
<proteinExistence type="inferred from homology"/>
<evidence type="ECO:0000313" key="2">
    <source>
        <dbReference type="EMBL" id="AMW34243.1"/>
    </source>
</evidence>
<dbReference type="AlphaFoldDB" id="A0A143DD92"/>
<dbReference type="KEGG" id="hjo:AY555_02555"/>
<dbReference type="Gene3D" id="3.40.50.720">
    <property type="entry name" value="NAD(P)-binding Rossmann-like Domain"/>
    <property type="match status" value="2"/>
</dbReference>
<dbReference type="OrthoDB" id="9803111at2"/>
<gene>
    <name evidence="2" type="ORF">AY555_02555</name>
</gene>
<dbReference type="Proteomes" id="UP000076066">
    <property type="component" value="Chromosome"/>
</dbReference>
<dbReference type="GeneID" id="53316032"/>
<organism evidence="2 3">
    <name type="scientific">Haematospirillum jordaniae</name>
    <dbReference type="NCBI Taxonomy" id="1549855"/>
    <lineage>
        <taxon>Bacteria</taxon>
        <taxon>Pseudomonadati</taxon>
        <taxon>Pseudomonadota</taxon>
        <taxon>Alphaproteobacteria</taxon>
        <taxon>Rhodospirillales</taxon>
        <taxon>Novispirillaceae</taxon>
        <taxon>Haematospirillum</taxon>
    </lineage>
</organism>
<dbReference type="InterPro" id="IPR051203">
    <property type="entry name" value="Polysaccharide_Synthase-Rel"/>
</dbReference>
<dbReference type="PANTHER" id="PTHR43318:SF1">
    <property type="entry name" value="POLYSACCHARIDE BIOSYNTHESIS PROTEIN EPSC-RELATED"/>
    <property type="match status" value="1"/>
</dbReference>
<evidence type="ECO:0000313" key="3">
    <source>
        <dbReference type="Proteomes" id="UP000076066"/>
    </source>
</evidence>
<keyword evidence="3" id="KW-1185">Reference proteome</keyword>
<evidence type="ECO:0000256" key="1">
    <source>
        <dbReference type="ARBA" id="ARBA00007430"/>
    </source>
</evidence>
<accession>A0A143DD92</accession>
<dbReference type="EMBL" id="CP014525">
    <property type="protein sequence ID" value="AMW34243.1"/>
    <property type="molecule type" value="Genomic_DNA"/>
</dbReference>
<dbReference type="SUPFAM" id="SSF51735">
    <property type="entry name" value="NAD(P)-binding Rossmann-fold domains"/>
    <property type="match status" value="2"/>
</dbReference>
<dbReference type="InterPro" id="IPR036291">
    <property type="entry name" value="NAD(P)-bd_dom_sf"/>
</dbReference>
<comment type="similarity">
    <text evidence="1">Belongs to the polysaccharide synthase family.</text>
</comment>
<dbReference type="STRING" id="1549855.AY555_02555"/>
<dbReference type="RefSeq" id="WP_066133023.1">
    <property type="nucleotide sequence ID" value="NZ_CP014525.1"/>
</dbReference>
<dbReference type="InterPro" id="IPR003869">
    <property type="entry name" value="Polysac_CapD-like"/>
</dbReference>